<dbReference type="GeneID" id="92793377"/>
<keyword evidence="2" id="KW-0472">Membrane</keyword>
<proteinExistence type="predicted"/>
<evidence type="ECO:0000256" key="2">
    <source>
        <dbReference type="SAM" id="Phobius"/>
    </source>
</evidence>
<gene>
    <name evidence="4" type="ORF">DWZ83_08835</name>
    <name evidence="3" type="ORF">KHZ85_09665</name>
</gene>
<sequence>MNKQALAFLTMFSFVLMLSVYYVTLPDDQVTASIQNTSEKEVAKTKDTSENQKQEDPVGKLQETINQKLEVEYNKQSESVADENASEEVKKQAIAAMDDVEKRKQMQEEIVKKLEESGYKCAVEIKDTTCIVNVFEPKESKEVAKDILIKTSSITNNAYFVEVTFKK</sequence>
<dbReference type="Gene3D" id="1.10.287.4300">
    <property type="entry name" value="Stage III sporulation protein AH-like"/>
    <property type="match status" value="1"/>
</dbReference>
<reference evidence="4 5" key="1">
    <citation type="submission" date="2018-08" db="EMBL/GenBank/DDBJ databases">
        <title>A genome reference for cultivated species of the human gut microbiota.</title>
        <authorList>
            <person name="Zou Y."/>
            <person name="Xue W."/>
            <person name="Luo G."/>
        </authorList>
    </citation>
    <scope>NUCLEOTIDE SEQUENCE [LARGE SCALE GENOMIC DNA]</scope>
    <source>
        <strain evidence="4 5">AF35-6BH</strain>
    </source>
</reference>
<dbReference type="InterPro" id="IPR038503">
    <property type="entry name" value="SpoIIIAH_sf"/>
</dbReference>
<evidence type="ECO:0000313" key="4">
    <source>
        <dbReference type="EMBL" id="RHM07742.1"/>
    </source>
</evidence>
<feature type="region of interest" description="Disordered" evidence="1">
    <location>
        <begin position="39"/>
        <end position="61"/>
    </location>
</feature>
<dbReference type="AlphaFoldDB" id="A0A415P4T3"/>
<accession>A0A415P4T3</accession>
<evidence type="ECO:0000313" key="5">
    <source>
        <dbReference type="Proteomes" id="UP000284868"/>
    </source>
</evidence>
<keyword evidence="5" id="KW-1185">Reference proteome</keyword>
<evidence type="ECO:0000313" key="3">
    <source>
        <dbReference type="EMBL" id="MBS4885007.1"/>
    </source>
</evidence>
<dbReference type="OrthoDB" id="1651110at2"/>
<comment type="caution">
    <text evidence="4">The sequence shown here is derived from an EMBL/GenBank/DDBJ whole genome shotgun (WGS) entry which is preliminary data.</text>
</comment>
<dbReference type="Proteomes" id="UP000753219">
    <property type="component" value="Unassembled WGS sequence"/>
</dbReference>
<feature type="transmembrane region" description="Helical" evidence="2">
    <location>
        <begin position="6"/>
        <end position="25"/>
    </location>
</feature>
<organism evidence="4 5">
    <name type="scientific">Amedibacillus dolichus</name>
    <dbReference type="NCBI Taxonomy" id="31971"/>
    <lineage>
        <taxon>Bacteria</taxon>
        <taxon>Bacillati</taxon>
        <taxon>Bacillota</taxon>
        <taxon>Erysipelotrichia</taxon>
        <taxon>Erysipelotrichales</taxon>
        <taxon>Erysipelotrichaceae</taxon>
        <taxon>Amedibacillus</taxon>
    </lineage>
</organism>
<dbReference type="EMBL" id="JAGZMZ010000035">
    <property type="protein sequence ID" value="MBS4885007.1"/>
    <property type="molecule type" value="Genomic_DNA"/>
</dbReference>
<dbReference type="RefSeq" id="WP_004799392.1">
    <property type="nucleotide sequence ID" value="NZ_CABKNA010000004.1"/>
</dbReference>
<protein>
    <submittedName>
        <fullName evidence="4">Stage III sporulation protein AH</fullName>
    </submittedName>
</protein>
<keyword evidence="2" id="KW-1133">Transmembrane helix</keyword>
<name>A0A415P4T3_9FIRM</name>
<keyword evidence="2" id="KW-0812">Transmembrane</keyword>
<dbReference type="Proteomes" id="UP000284868">
    <property type="component" value="Unassembled WGS sequence"/>
</dbReference>
<evidence type="ECO:0000256" key="1">
    <source>
        <dbReference type="SAM" id="MobiDB-lite"/>
    </source>
</evidence>
<dbReference type="EMBL" id="QRPK01000060">
    <property type="protein sequence ID" value="RHM07742.1"/>
    <property type="molecule type" value="Genomic_DNA"/>
</dbReference>
<feature type="compositionally biased region" description="Basic and acidic residues" evidence="1">
    <location>
        <begin position="39"/>
        <end position="58"/>
    </location>
</feature>
<reference evidence="3" key="2">
    <citation type="submission" date="2021-02" db="EMBL/GenBank/DDBJ databases">
        <title>Infant gut strain persistence is associated with maternal origin, phylogeny, and functional potential including surface adhesion and iron acquisition.</title>
        <authorList>
            <person name="Lou Y.C."/>
        </authorList>
    </citation>
    <scope>NUCLEOTIDE SEQUENCE</scope>
    <source>
        <strain evidence="3">L3_108_103G1_dasL3_108_103G1_concoct_2</strain>
    </source>
</reference>